<evidence type="ECO:0000256" key="1">
    <source>
        <dbReference type="ARBA" id="ARBA00022729"/>
    </source>
</evidence>
<dbReference type="InterPro" id="IPR050902">
    <property type="entry name" value="ABC_Transporter_SBP"/>
</dbReference>
<keyword evidence="3" id="KW-0449">Lipoprotein</keyword>
<dbReference type="AlphaFoldDB" id="E1X3C2"/>
<dbReference type="eggNOG" id="COG0614">
    <property type="taxonomic scope" value="Bacteria"/>
</dbReference>
<sequence length="275" mass="31173">MLLRILVIFVLSFAALGEQRISSTVPSLSETLYELGLDSEVVGVSRFCLFDKKFCSKDKIGTSLDINYEKILKLNTSIVLLSSKASSKQINNLKKLGVETIALAHDRLDDVFHSINFLGKKFSREKRAKELIDNLNKYLTKKSKKKPLKVLFLISSSLRDGEIVKALAAGEETFYSDILDRIGHQNVLSGGSAAYPEIGRERLLSLEYDVIFEIYGAHNKDSMKSHEQAWKKILKESKKTKYIQLYGDYHFIPGPRVWKIAEDIKNSLEVSHVKN</sequence>
<dbReference type="InterPro" id="IPR054828">
    <property type="entry name" value="Vit_B12_bind_prot"/>
</dbReference>
<dbReference type="PATRIC" id="fig|862908.3.peg.280"/>
<feature type="domain" description="Fe/B12 periplasmic-binding" evidence="2">
    <location>
        <begin position="20"/>
        <end position="272"/>
    </location>
</feature>
<dbReference type="NCBIfam" id="NF038402">
    <property type="entry name" value="TroA_like"/>
    <property type="match status" value="1"/>
</dbReference>
<gene>
    <name evidence="3" type="ordered locus">BMS_0291</name>
</gene>
<evidence type="ECO:0000313" key="3">
    <source>
        <dbReference type="EMBL" id="CBW25217.1"/>
    </source>
</evidence>
<dbReference type="PROSITE" id="PS50983">
    <property type="entry name" value="FE_B12_PBP"/>
    <property type="match status" value="1"/>
</dbReference>
<evidence type="ECO:0000259" key="2">
    <source>
        <dbReference type="PROSITE" id="PS50983"/>
    </source>
</evidence>
<name>E1X3C2_HALMS</name>
<keyword evidence="1" id="KW-0732">Signal</keyword>
<dbReference type="EMBL" id="FQ312005">
    <property type="protein sequence ID" value="CBW25217.1"/>
    <property type="molecule type" value="Genomic_DNA"/>
</dbReference>
<dbReference type="Pfam" id="PF01497">
    <property type="entry name" value="Peripla_BP_2"/>
    <property type="match status" value="1"/>
</dbReference>
<dbReference type="PANTHER" id="PTHR30535">
    <property type="entry name" value="VITAMIN B12-BINDING PROTEIN"/>
    <property type="match status" value="1"/>
</dbReference>
<organism evidence="3 4">
    <name type="scientific">Halobacteriovorax marinus (strain ATCC BAA-682 / DSM 15412 / SJ)</name>
    <name type="common">Bacteriovorax marinus</name>
    <dbReference type="NCBI Taxonomy" id="862908"/>
    <lineage>
        <taxon>Bacteria</taxon>
        <taxon>Pseudomonadati</taxon>
        <taxon>Bdellovibrionota</taxon>
        <taxon>Bacteriovoracia</taxon>
        <taxon>Bacteriovoracales</taxon>
        <taxon>Halobacteriovoraceae</taxon>
        <taxon>Halobacteriovorax</taxon>
    </lineage>
</organism>
<dbReference type="PANTHER" id="PTHR30535:SF34">
    <property type="entry name" value="MOLYBDATE-BINDING PROTEIN MOLA"/>
    <property type="match status" value="1"/>
</dbReference>
<dbReference type="GO" id="GO:0071281">
    <property type="term" value="P:cellular response to iron ion"/>
    <property type="evidence" value="ECO:0007669"/>
    <property type="project" value="TreeGrafter"/>
</dbReference>
<dbReference type="Gene3D" id="3.40.50.1980">
    <property type="entry name" value="Nitrogenase molybdenum iron protein domain"/>
    <property type="match status" value="2"/>
</dbReference>
<dbReference type="HOGENOM" id="CLU_1011087_0_0_7"/>
<dbReference type="InterPro" id="IPR002491">
    <property type="entry name" value="ABC_transptr_periplasmic_BD"/>
</dbReference>
<dbReference type="STRING" id="862908.BMS_0291"/>
<dbReference type="Proteomes" id="UP000008963">
    <property type="component" value="Chromosome"/>
</dbReference>
<keyword evidence="4" id="KW-1185">Reference proteome</keyword>
<proteinExistence type="predicted"/>
<protein>
    <submittedName>
        <fullName evidence="3">Transport system lipoprotein</fullName>
    </submittedName>
</protein>
<evidence type="ECO:0000313" key="4">
    <source>
        <dbReference type="Proteomes" id="UP000008963"/>
    </source>
</evidence>
<dbReference type="RefSeq" id="WP_014243006.1">
    <property type="nucleotide sequence ID" value="NC_016620.1"/>
</dbReference>
<dbReference type="KEGG" id="bmx:BMS_0291"/>
<dbReference type="SUPFAM" id="SSF53807">
    <property type="entry name" value="Helical backbone' metal receptor"/>
    <property type="match status" value="1"/>
</dbReference>
<accession>E1X3C2</accession>
<reference evidence="4" key="1">
    <citation type="journal article" date="2013" name="ISME J.">
        <title>A small predatory core genome in the divergent marine Bacteriovorax marinus SJ and the terrestrial Bdellovibrio bacteriovorus.</title>
        <authorList>
            <person name="Crossman L.C."/>
            <person name="Chen H."/>
            <person name="Cerdeno-Tarraga A.M."/>
            <person name="Brooks K."/>
            <person name="Quail M.A."/>
            <person name="Pineiro S.A."/>
            <person name="Hobley L."/>
            <person name="Sockett R.E."/>
            <person name="Bentley S.D."/>
            <person name="Parkhill J."/>
            <person name="Williams H.N."/>
            <person name="Stine O.C."/>
        </authorList>
    </citation>
    <scope>NUCLEOTIDE SEQUENCE [LARGE SCALE GENOMIC DNA]</scope>
    <source>
        <strain evidence="4">ATCC BAA-682 / DSM 15412 / SJ</strain>
    </source>
</reference>
<dbReference type="OrthoDB" id="6495095at2"/>